<keyword evidence="1" id="KW-0472">Membrane</keyword>
<dbReference type="Proteomes" id="UP001445335">
    <property type="component" value="Unassembled WGS sequence"/>
</dbReference>
<dbReference type="InterPro" id="IPR045866">
    <property type="entry name" value="FAM210A/B-like"/>
</dbReference>
<reference evidence="3 4" key="1">
    <citation type="journal article" date="2024" name="Nat. Commun.">
        <title>Phylogenomics reveals the evolutionary origins of lichenization in chlorophyte algae.</title>
        <authorList>
            <person name="Puginier C."/>
            <person name="Libourel C."/>
            <person name="Otte J."/>
            <person name="Skaloud P."/>
            <person name="Haon M."/>
            <person name="Grisel S."/>
            <person name="Petersen M."/>
            <person name="Berrin J.G."/>
            <person name="Delaux P.M."/>
            <person name="Dal Grande F."/>
            <person name="Keller J."/>
        </authorList>
    </citation>
    <scope>NUCLEOTIDE SEQUENCE [LARGE SCALE GENOMIC DNA]</scope>
    <source>
        <strain evidence="3 4">SAG 245.80</strain>
    </source>
</reference>
<feature type="transmembrane region" description="Helical" evidence="1">
    <location>
        <begin position="546"/>
        <end position="566"/>
    </location>
</feature>
<dbReference type="InterPro" id="IPR009688">
    <property type="entry name" value="FAM210A/B-like_dom"/>
</dbReference>
<accession>A0AAW1QJY3</accession>
<dbReference type="GO" id="GO:0005739">
    <property type="term" value="C:mitochondrion"/>
    <property type="evidence" value="ECO:0007669"/>
    <property type="project" value="TreeGrafter"/>
</dbReference>
<feature type="domain" description="DUF1279" evidence="2">
    <location>
        <begin position="535"/>
        <end position="617"/>
    </location>
</feature>
<protein>
    <recommendedName>
        <fullName evidence="2">DUF1279 domain-containing protein</fullName>
    </recommendedName>
</protein>
<name>A0AAW1QJY3_9CHLO</name>
<dbReference type="AlphaFoldDB" id="A0AAW1QJY3"/>
<evidence type="ECO:0000256" key="1">
    <source>
        <dbReference type="SAM" id="Phobius"/>
    </source>
</evidence>
<gene>
    <name evidence="3" type="ORF">WJX81_002796</name>
</gene>
<dbReference type="PANTHER" id="PTHR21377">
    <property type="entry name" value="PROTEIN FAM210B, MITOCHONDRIAL"/>
    <property type="match status" value="1"/>
</dbReference>
<dbReference type="PANTHER" id="PTHR21377:SF20">
    <property type="entry name" value="OS04G0416000 PROTEIN"/>
    <property type="match status" value="1"/>
</dbReference>
<keyword evidence="4" id="KW-1185">Reference proteome</keyword>
<evidence type="ECO:0000259" key="2">
    <source>
        <dbReference type="Pfam" id="PF06916"/>
    </source>
</evidence>
<feature type="transmembrane region" description="Helical" evidence="1">
    <location>
        <begin position="405"/>
        <end position="422"/>
    </location>
</feature>
<evidence type="ECO:0000313" key="3">
    <source>
        <dbReference type="EMBL" id="KAK9821784.1"/>
    </source>
</evidence>
<proteinExistence type="predicted"/>
<evidence type="ECO:0000313" key="4">
    <source>
        <dbReference type="Proteomes" id="UP001445335"/>
    </source>
</evidence>
<keyword evidence="1" id="KW-1133">Transmembrane helix</keyword>
<dbReference type="Pfam" id="PF06916">
    <property type="entry name" value="FAM210A-B_dom"/>
    <property type="match status" value="1"/>
</dbReference>
<comment type="caution">
    <text evidence="3">The sequence shown here is derived from an EMBL/GenBank/DDBJ whole genome shotgun (WGS) entry which is preliminary data.</text>
</comment>
<keyword evidence="1" id="KW-0812">Transmembrane</keyword>
<sequence length="635" mass="70279">MVSVLGSPNEKLGNLCRALPQDDGLKETAVAATFLSASPWISQQCPHALNTTLPMLKPAACKADYPARSLADIRRGEKPYILGGRARNCRNCKLNNLQGNFCQFKKDGVVCPAHLQAELHDLWLGQNKTSLLTFTPCDLRRLISGRTLWLSGDSQQQDMMKALMCFLYELAPPVWQRLRTTDSDLAPELDALDPWDFDLGDDTRIIFIRQDNLNKMVAYFIPFLGRAASPGDIVVVNSGLHHNNDYAGKLGVLADWGAEARRCGLQLMWRDTSPQHFNTSGGEWPGGEPPYNCTPHREPVLDGGWRNKLATPIFQERGIPVLDTWNQTTELWEFHRDNGHGHECSHFCFPSAPQVWVHALYISLLSTELPPAAVERRVSRTFYGAPWELDDTFRWHIIAFHIPKALLILILLAIVGSTSLSITQTSNRLSGRVDMLSSQPMTVHCPPPCRSLRQSIFRGCVQSRRRLLRQGRCCRGRPGLARAELKEKLDSIEKRAEQTRDAAETTEKYGLEAGLWQVFTGKGGASKDGHGKGAQAKDLLARYGSAYLITSISFAILSFGACYALVSSGVNVAALLQRIGLNVSDTSERVGTVAIAYAAHKALSPVRFPPTVALTPVVARFLGRKDRDAKGEESS</sequence>
<organism evidence="3 4">
    <name type="scientific">Elliptochloris bilobata</name>
    <dbReference type="NCBI Taxonomy" id="381761"/>
    <lineage>
        <taxon>Eukaryota</taxon>
        <taxon>Viridiplantae</taxon>
        <taxon>Chlorophyta</taxon>
        <taxon>core chlorophytes</taxon>
        <taxon>Trebouxiophyceae</taxon>
        <taxon>Trebouxiophyceae incertae sedis</taxon>
        <taxon>Elliptochloris clade</taxon>
        <taxon>Elliptochloris</taxon>
    </lineage>
</organism>
<dbReference type="EMBL" id="JALJOU010000096">
    <property type="protein sequence ID" value="KAK9821784.1"/>
    <property type="molecule type" value="Genomic_DNA"/>
</dbReference>